<dbReference type="PANTHER" id="PTHR30580:SF0">
    <property type="entry name" value="PRIMOSOMAL PROTEIN N"/>
    <property type="match status" value="1"/>
</dbReference>
<name>A0A0G1R774_9BACT</name>
<keyword evidence="2" id="KW-0067">ATP-binding</keyword>
<accession>A0A0G1R774</accession>
<dbReference type="GO" id="GO:0006270">
    <property type="term" value="P:DNA replication initiation"/>
    <property type="evidence" value="ECO:0007669"/>
    <property type="project" value="TreeGrafter"/>
</dbReference>
<keyword evidence="1" id="KW-0547">Nucleotide-binding</keyword>
<evidence type="ECO:0000256" key="2">
    <source>
        <dbReference type="ARBA" id="ARBA00022840"/>
    </source>
</evidence>
<dbReference type="AlphaFoldDB" id="A0A0G1R774"/>
<organism evidence="5 6">
    <name type="scientific">Candidatus Magasanikbacteria bacterium GW2011_GWA2_46_17</name>
    <dbReference type="NCBI Taxonomy" id="1619042"/>
    <lineage>
        <taxon>Bacteria</taxon>
        <taxon>Candidatus Magasanikiibacteriota</taxon>
    </lineage>
</organism>
<gene>
    <name evidence="5" type="ORF">UX39_C0015G0006</name>
</gene>
<protein>
    <submittedName>
        <fullName evidence="5">Primosomal protein N</fullName>
    </submittedName>
</protein>
<dbReference type="Gene3D" id="3.40.50.300">
    <property type="entry name" value="P-loop containing nucleotide triphosphate hydrolases"/>
    <property type="match status" value="1"/>
</dbReference>
<evidence type="ECO:0000313" key="5">
    <source>
        <dbReference type="EMBL" id="KKU25938.1"/>
    </source>
</evidence>
<proteinExistence type="predicted"/>
<evidence type="ECO:0000313" key="6">
    <source>
        <dbReference type="Proteomes" id="UP000034175"/>
    </source>
</evidence>
<evidence type="ECO:0000259" key="4">
    <source>
        <dbReference type="Pfam" id="PF17764"/>
    </source>
</evidence>
<dbReference type="Proteomes" id="UP000034175">
    <property type="component" value="Unassembled WGS sequence"/>
</dbReference>
<dbReference type="GO" id="GO:0043138">
    <property type="term" value="F:3'-5' DNA helicase activity"/>
    <property type="evidence" value="ECO:0007669"/>
    <property type="project" value="TreeGrafter"/>
</dbReference>
<dbReference type="Pfam" id="PF17764">
    <property type="entry name" value="PriA_3primeBD"/>
    <property type="match status" value="1"/>
</dbReference>
<dbReference type="PANTHER" id="PTHR30580">
    <property type="entry name" value="PRIMOSOMAL PROTEIN N"/>
    <property type="match status" value="1"/>
</dbReference>
<keyword evidence="3" id="KW-0238">DNA-binding</keyword>
<comment type="caution">
    <text evidence="5">The sequence shown here is derived from an EMBL/GenBank/DDBJ whole genome shotgun (WGS) entry which is preliminary data.</text>
</comment>
<dbReference type="GO" id="GO:0005524">
    <property type="term" value="F:ATP binding"/>
    <property type="evidence" value="ECO:0007669"/>
    <property type="project" value="UniProtKB-KW"/>
</dbReference>
<feature type="domain" description="Primosomal protein N' 3' DNA-binding" evidence="4">
    <location>
        <begin position="16"/>
        <end position="105"/>
    </location>
</feature>
<dbReference type="InterPro" id="IPR041222">
    <property type="entry name" value="PriA_3primeBD"/>
</dbReference>
<dbReference type="EMBL" id="LCMA01000015">
    <property type="protein sequence ID" value="KKU25938.1"/>
    <property type="molecule type" value="Genomic_DNA"/>
</dbReference>
<dbReference type="Gene3D" id="3.40.1440.60">
    <property type="entry name" value="PriA, 3(prime) DNA-binding domain"/>
    <property type="match status" value="1"/>
</dbReference>
<dbReference type="InterPro" id="IPR027417">
    <property type="entry name" value="P-loop_NTPase"/>
</dbReference>
<evidence type="ECO:0000256" key="1">
    <source>
        <dbReference type="ARBA" id="ARBA00022741"/>
    </source>
</evidence>
<sequence length="631" mass="70587">MYLIEVIPISRGIGKDTFSYFSAGAIAEGSLVEVPLRKRTVSALVISCRDAREAKSEIRTSEYVMKKVIEFKSENFLSGEFMSASRACAKFFAASLGSVLSLLVPKAILEGQGFPSRNDSLSASDDVFDRLALQAEETERFANYRSLVREAFARKRSVFICVPTAEDVKRLTPELAKGIEDYTYSLYASLPKRKMREIWSATVTSDHPVLIVATGLFFSACRSDIGVVILENESSRSYKLGFRPYLDVRIFAEFFAKEMKAKFIIGDLFLRTESIFRFKQGEFAEFSPLKFRSLSPVAGSVVDMSNYKKSAGGKFETVSAELSALIARSVASNQHLFILAVRRGLATQSVCGDCGEIVLCGRCNSPTTLHAACERGSGIFFLCHRCGEKRNAEERCAKCQSWKVWPLGIGIELVEQELRRKFPTLKISRIDKDKTPTAKKAALVVANFYASPGSLLLGTEMALSHIDRKIDNMVVASLDSLFALPDFRIHERILHLLLRIRSLALSSFLVQTRVPNEKVLEYVLKGNLIDFYRDEIAGRELFRYPPFTALIKISLGGTRAPVTREMEKLNSLFAPTNLEIFPAFVSESRGVFTMHALLRLPRGSWPNSELLQKLLSLPPQFRVEVEPESLL</sequence>
<dbReference type="GO" id="GO:0003677">
    <property type="term" value="F:DNA binding"/>
    <property type="evidence" value="ECO:0007669"/>
    <property type="project" value="UniProtKB-KW"/>
</dbReference>
<dbReference type="GO" id="GO:0006302">
    <property type="term" value="P:double-strand break repair"/>
    <property type="evidence" value="ECO:0007669"/>
    <property type="project" value="TreeGrafter"/>
</dbReference>
<reference evidence="5 6" key="1">
    <citation type="journal article" date="2015" name="Nature">
        <title>rRNA introns, odd ribosomes, and small enigmatic genomes across a large radiation of phyla.</title>
        <authorList>
            <person name="Brown C.T."/>
            <person name="Hug L.A."/>
            <person name="Thomas B.C."/>
            <person name="Sharon I."/>
            <person name="Castelle C.J."/>
            <person name="Singh A."/>
            <person name="Wilkins M.J."/>
            <person name="Williams K.H."/>
            <person name="Banfield J.F."/>
        </authorList>
    </citation>
    <scope>NUCLEOTIDE SEQUENCE [LARGE SCALE GENOMIC DNA]</scope>
</reference>
<dbReference type="GO" id="GO:0006310">
    <property type="term" value="P:DNA recombination"/>
    <property type="evidence" value="ECO:0007669"/>
    <property type="project" value="TreeGrafter"/>
</dbReference>
<evidence type="ECO:0000256" key="3">
    <source>
        <dbReference type="ARBA" id="ARBA00023125"/>
    </source>
</evidence>
<dbReference type="InterPro" id="IPR042115">
    <property type="entry name" value="PriA_3primeBD_sf"/>
</dbReference>